<comment type="subcellular location">
    <subcellularLocation>
        <location evidence="7">Cytoplasm</location>
    </subcellularLocation>
</comment>
<dbReference type="Gene3D" id="4.10.860.10">
    <property type="entry name" value="UVR domain"/>
    <property type="match status" value="1"/>
</dbReference>
<keyword evidence="1 7" id="KW-0963">Cytoplasm</keyword>
<dbReference type="Gene3D" id="3.40.1440.10">
    <property type="entry name" value="GIY-YIG endonuclease"/>
    <property type="match status" value="1"/>
</dbReference>
<evidence type="ECO:0000313" key="10">
    <source>
        <dbReference type="EMBL" id="WPX96747.1"/>
    </source>
</evidence>
<dbReference type="InterPro" id="IPR050066">
    <property type="entry name" value="UvrABC_protein_C"/>
</dbReference>
<dbReference type="Gene3D" id="1.10.150.20">
    <property type="entry name" value="5' to 3' exonuclease, C-terminal subdomain"/>
    <property type="match status" value="1"/>
</dbReference>
<keyword evidence="3 7" id="KW-0228">DNA excision</keyword>
<name>A0ABZ0ULC1_9RICK</name>
<dbReference type="CDD" id="cd10434">
    <property type="entry name" value="GIY-YIG_UvrC_Cho"/>
    <property type="match status" value="1"/>
</dbReference>
<keyword evidence="4 7" id="KW-0267">Excision nuclease</keyword>
<evidence type="ECO:0000256" key="6">
    <source>
        <dbReference type="ARBA" id="ARBA00023236"/>
    </source>
</evidence>
<dbReference type="InterPro" id="IPR035901">
    <property type="entry name" value="GIY-YIG_endonuc_sf"/>
</dbReference>
<dbReference type="SUPFAM" id="SSF47781">
    <property type="entry name" value="RuvA domain 2-like"/>
    <property type="match status" value="1"/>
</dbReference>
<dbReference type="PANTHER" id="PTHR30562">
    <property type="entry name" value="UVRC/OXIDOREDUCTASE"/>
    <property type="match status" value="1"/>
</dbReference>
<proteinExistence type="inferred from homology"/>
<dbReference type="InterPro" id="IPR010994">
    <property type="entry name" value="RuvA_2-like"/>
</dbReference>
<evidence type="ECO:0000256" key="4">
    <source>
        <dbReference type="ARBA" id="ARBA00022881"/>
    </source>
</evidence>
<dbReference type="InterPro" id="IPR047296">
    <property type="entry name" value="GIY-YIG_UvrC_Cho"/>
</dbReference>
<dbReference type="InterPro" id="IPR004791">
    <property type="entry name" value="UvrC"/>
</dbReference>
<organism evidence="10 11">
    <name type="scientific">Candidatus Bandiella euplotis</name>
    <dbReference type="NCBI Taxonomy" id="1664265"/>
    <lineage>
        <taxon>Bacteria</taxon>
        <taxon>Pseudomonadati</taxon>
        <taxon>Pseudomonadota</taxon>
        <taxon>Alphaproteobacteria</taxon>
        <taxon>Rickettsiales</taxon>
        <taxon>Candidatus Midichloriaceae</taxon>
        <taxon>Candidatus Bandiella</taxon>
    </lineage>
</organism>
<sequence length="608" mass="69891">MNEIDIKRGISVIRNSVKNLDSRPGIYKMIGSADEILYIGKAKNLAKRVSQYAHVSKLPYRLKRMVSLLHKIDVLTTKTETQALILESDLIKTTQPKYNVALKDDKSFAYLALDNDHDFPKMRKFRGKKQSNAIYYGPFLSVEKLDKTIVELQKLFLIRNCSDHYFATRKRPCLMYQIKRCSAPCVGKITKEGYNRSINDLKLFLAGKTKKIHTNFMDEMHHFSDKLEYEKAASIRDKIRLLTYIQSKNVFHKLAEKNIDIFIIHEEKNEQEFCIQVFMVRDGHNFGSKLQFLDRHPGVFKDEALSRYIVQFYQNKPIPKEIWSNIDIKDTQSISAVLAKKIKITTPKTGEKKNVIEFALDNTKDAYKQYLDNNLAKAEIFNELAIKFDLLHSPETIEVYDNSHNHGSYAVGCMIAVGQEGFIKNAYRKYSMTNSEISMDDFAMLKEVMKRRFGKPSKEIRVPDLIIIDGGKGQLSAVCSELEKLGISNTHVIAMSKGPDRNAGREFFHQPGRQAFQLEKDSKLLLFLQKIRDEAHRFAITSHRKLIRQSVQKSGLDNIKGIGDKRKKILLSHFGSINQLKSASQEDIAKVKGLNQKLAKSIFQYISE</sequence>
<keyword evidence="5 7" id="KW-0234">DNA repair</keyword>
<comment type="similarity">
    <text evidence="7">Belongs to the UvrC family.</text>
</comment>
<dbReference type="EMBL" id="CP110820">
    <property type="protein sequence ID" value="WPX96747.1"/>
    <property type="molecule type" value="Genomic_DNA"/>
</dbReference>
<comment type="function">
    <text evidence="7">The UvrABC repair system catalyzes the recognition and processing of DNA lesions. UvrC both incises the 5' and 3' sides of the lesion. The N-terminal half is responsible for the 3' incision and the C-terminal half is responsible for the 5' incision.</text>
</comment>
<comment type="subunit">
    <text evidence="7">Interacts with UvrB in an incision complex.</text>
</comment>
<dbReference type="PROSITE" id="PS50165">
    <property type="entry name" value="UVRC"/>
    <property type="match status" value="1"/>
</dbReference>
<dbReference type="HAMAP" id="MF_00203">
    <property type="entry name" value="UvrC"/>
    <property type="match status" value="1"/>
</dbReference>
<dbReference type="Proteomes" id="UP001327219">
    <property type="component" value="Chromosome"/>
</dbReference>
<dbReference type="PANTHER" id="PTHR30562:SF1">
    <property type="entry name" value="UVRABC SYSTEM PROTEIN C"/>
    <property type="match status" value="1"/>
</dbReference>
<dbReference type="Pfam" id="PF01541">
    <property type="entry name" value="GIY-YIG"/>
    <property type="match status" value="1"/>
</dbReference>
<evidence type="ECO:0000259" key="8">
    <source>
        <dbReference type="PROSITE" id="PS50164"/>
    </source>
</evidence>
<feature type="domain" description="UvrC family homology region profile" evidence="9">
    <location>
        <begin position="274"/>
        <end position="478"/>
    </location>
</feature>
<dbReference type="InterPro" id="IPR038476">
    <property type="entry name" value="UvrC_RNase_H_dom_sf"/>
</dbReference>
<evidence type="ECO:0000313" key="11">
    <source>
        <dbReference type="Proteomes" id="UP001327219"/>
    </source>
</evidence>
<dbReference type="Pfam" id="PF22920">
    <property type="entry name" value="UvrC_RNaseH"/>
    <property type="match status" value="1"/>
</dbReference>
<dbReference type="SUPFAM" id="SSF46600">
    <property type="entry name" value="C-terminal UvrC-binding domain of UvrB"/>
    <property type="match status" value="1"/>
</dbReference>
<dbReference type="Pfam" id="PF02151">
    <property type="entry name" value="UVR"/>
    <property type="match status" value="1"/>
</dbReference>
<evidence type="ECO:0000256" key="1">
    <source>
        <dbReference type="ARBA" id="ARBA00022490"/>
    </source>
</evidence>
<keyword evidence="6 7" id="KW-0742">SOS response</keyword>
<dbReference type="InterPro" id="IPR001162">
    <property type="entry name" value="UvrC_RNase_H_dom"/>
</dbReference>
<dbReference type="RefSeq" id="WP_323732471.1">
    <property type="nucleotide sequence ID" value="NZ_CP110820.1"/>
</dbReference>
<accession>A0ABZ0ULC1</accession>
<dbReference type="InterPro" id="IPR000305">
    <property type="entry name" value="GIY-YIG_endonuc"/>
</dbReference>
<keyword evidence="11" id="KW-1185">Reference proteome</keyword>
<evidence type="ECO:0000256" key="3">
    <source>
        <dbReference type="ARBA" id="ARBA00022769"/>
    </source>
</evidence>
<feature type="domain" description="GIY-YIG" evidence="8">
    <location>
        <begin position="22"/>
        <end position="100"/>
    </location>
</feature>
<dbReference type="Pfam" id="PF14520">
    <property type="entry name" value="HHH_5"/>
    <property type="match status" value="1"/>
</dbReference>
<reference evidence="10 11" key="1">
    <citation type="submission" date="2022-11" db="EMBL/GenBank/DDBJ databases">
        <title>Host association and intracellularity evolved multiple times independently in the Rickettsiales.</title>
        <authorList>
            <person name="Castelli M."/>
            <person name="Nardi T."/>
            <person name="Gammuto L."/>
            <person name="Bellinzona G."/>
            <person name="Sabaneyeva E."/>
            <person name="Potekhin A."/>
            <person name="Serra V."/>
            <person name="Petroni G."/>
            <person name="Sassera D."/>
        </authorList>
    </citation>
    <scope>NUCLEOTIDE SEQUENCE [LARGE SCALE GENOMIC DNA]</scope>
    <source>
        <strain evidence="10 11">NDG2</strain>
    </source>
</reference>
<protein>
    <recommendedName>
        <fullName evidence="7">UvrABC system protein C</fullName>
        <shortName evidence="7">Protein UvrC</shortName>
    </recommendedName>
    <alternativeName>
        <fullName evidence="7">Excinuclease ABC subunit C</fullName>
    </alternativeName>
</protein>
<keyword evidence="2 7" id="KW-0227">DNA damage</keyword>
<evidence type="ECO:0000256" key="5">
    <source>
        <dbReference type="ARBA" id="ARBA00023204"/>
    </source>
</evidence>
<gene>
    <name evidence="7" type="primary">uvrC</name>
    <name evidence="10" type="ORF">Bandiella_00873</name>
</gene>
<evidence type="ECO:0000259" key="9">
    <source>
        <dbReference type="PROSITE" id="PS50165"/>
    </source>
</evidence>
<dbReference type="InterPro" id="IPR036876">
    <property type="entry name" value="UVR_dom_sf"/>
</dbReference>
<dbReference type="InterPro" id="IPR001943">
    <property type="entry name" value="UVR_dom"/>
</dbReference>
<dbReference type="SMART" id="SM00465">
    <property type="entry name" value="GIYc"/>
    <property type="match status" value="1"/>
</dbReference>
<dbReference type="PROSITE" id="PS50164">
    <property type="entry name" value="GIY_YIG"/>
    <property type="match status" value="1"/>
</dbReference>
<dbReference type="Pfam" id="PF08459">
    <property type="entry name" value="UvrC_RNaseH_dom"/>
    <property type="match status" value="1"/>
</dbReference>
<dbReference type="Gene3D" id="3.30.420.340">
    <property type="entry name" value="UvrC, RNAse H endonuclease domain"/>
    <property type="match status" value="1"/>
</dbReference>
<dbReference type="SUPFAM" id="SSF82771">
    <property type="entry name" value="GIY-YIG endonuclease"/>
    <property type="match status" value="1"/>
</dbReference>
<evidence type="ECO:0000256" key="7">
    <source>
        <dbReference type="HAMAP-Rule" id="MF_00203"/>
    </source>
</evidence>
<dbReference type="NCBIfam" id="TIGR00194">
    <property type="entry name" value="uvrC"/>
    <property type="match status" value="1"/>
</dbReference>
<evidence type="ECO:0000256" key="2">
    <source>
        <dbReference type="ARBA" id="ARBA00022763"/>
    </source>
</evidence>